<keyword evidence="11" id="KW-1185">Reference proteome</keyword>
<dbReference type="SMART" id="SM00481">
    <property type="entry name" value="POLIIIAc"/>
    <property type="match status" value="1"/>
</dbReference>
<evidence type="ECO:0000313" key="11">
    <source>
        <dbReference type="Proteomes" id="UP001171111"/>
    </source>
</evidence>
<dbReference type="NCBIfam" id="NF004226">
    <property type="entry name" value="PRK05673.1"/>
    <property type="match status" value="1"/>
</dbReference>
<comment type="caution">
    <text evidence="10">The sequence shown here is derived from an EMBL/GenBank/DDBJ whole genome shotgun (WGS) entry which is preliminary data.</text>
</comment>
<dbReference type="Gene3D" id="3.20.20.140">
    <property type="entry name" value="Metal-dependent hydrolases"/>
    <property type="match status" value="1"/>
</dbReference>
<dbReference type="CDD" id="cd12113">
    <property type="entry name" value="PHP_PolIIIA_DnaE3"/>
    <property type="match status" value="1"/>
</dbReference>
<feature type="domain" description="Polymerase/histidinol phosphatase N-terminal" evidence="9">
    <location>
        <begin position="4"/>
        <end position="71"/>
    </location>
</feature>
<proteinExistence type="predicted"/>
<keyword evidence="3 10" id="KW-0808">Transferase</keyword>
<evidence type="ECO:0000256" key="2">
    <source>
        <dbReference type="ARBA" id="ARBA00019114"/>
    </source>
</evidence>
<dbReference type="NCBIfam" id="TIGR00594">
    <property type="entry name" value="polc"/>
    <property type="match status" value="1"/>
</dbReference>
<dbReference type="InterPro" id="IPR040982">
    <property type="entry name" value="DNA_pol3_finger"/>
</dbReference>
<keyword evidence="5" id="KW-0235">DNA replication</keyword>
<dbReference type="Gene3D" id="1.10.150.870">
    <property type="match status" value="1"/>
</dbReference>
<evidence type="ECO:0000256" key="6">
    <source>
        <dbReference type="ARBA" id="ARBA00022932"/>
    </source>
</evidence>
<dbReference type="SUPFAM" id="SSF89550">
    <property type="entry name" value="PHP domain-like"/>
    <property type="match status" value="1"/>
</dbReference>
<dbReference type="Proteomes" id="UP001171111">
    <property type="component" value="Unassembled WGS sequence"/>
</dbReference>
<evidence type="ECO:0000256" key="8">
    <source>
        <dbReference type="SAM" id="MobiDB-lite"/>
    </source>
</evidence>
<dbReference type="InterPro" id="IPR003141">
    <property type="entry name" value="Pol/His_phosphatase_N"/>
</dbReference>
<dbReference type="InterPro" id="IPR004013">
    <property type="entry name" value="PHP_dom"/>
</dbReference>
<dbReference type="PANTHER" id="PTHR32294">
    <property type="entry name" value="DNA POLYMERASE III SUBUNIT ALPHA"/>
    <property type="match status" value="1"/>
</dbReference>
<dbReference type="InterPro" id="IPR004805">
    <property type="entry name" value="DnaE2/DnaE/PolC"/>
</dbReference>
<sequence>MNYTHLHLHTEYSLLDGFNNIKKLSKHLKAIGAHACAITDHGNMYGVLEFYETLKAEGIKPIIGMEAYIHDLPNIEDKPTKRQSPYHLCLYAKNETGYKNLMYLSSMAFIKGFYNRPRINKNILKDHAEGLVCSSACLAGEISRNLNVNSAWAHKTNPQGYDYAKNAVLWFKEVFGDDYYIEIMRHGLKDELSIDDDLIRIAMETNTKLIATNDAHYLTKNEGFDQKLAIKINTARFDDDIDEGDDMSAKIPVDERMKKRLLNEFYVKSSEEMLEIFADIPEAVENTNEIADKCNLELKLNNATPPNFKFTRKVASEIGLSLPESENEYSLANDSVLFEKMCRDGLAERLKFIDEAKHGEYKARLEREIETIKNMKFPGYMLIVADFIQYAKKQGIPVGPGRGSAAGSLVSYALKITDLDPLPYNLLFERFLNPERISMPDIDVDFCQDRRGEVIEYVAKRYGEYNVAQVATFGKMLAKAVVRDVARVMEVPYNEANDFAKLIPDELGITLMAHKNKKGEIVDGAYEKEPKIAEKIENNPLLKKVWQYACELEGLNRNAGTHAAGVVISNEPLWLKTPLWQPTKNKPWQHATQYSKDYLEKVDLIKFDFLGLKTLTVIDNAKKLIKRAYGVDIIWEKTNFNDPKTYETIQGGDTLGIFQIESDGMQALAKKLKPDCFEDIIAMLALYRPGPLGCGMVDEFIDIKHGRKEMSFAFESLRPILEPTYGVIVYQEQVMQVVQEIGGFSLGGADLVRRAMSKKKEDEMLKLKTQYLEGAKAKGYDTQKADELFELIMKFAEYGFNKSHSAAYGLVCFQTAYLKTYYPAEFMAALITSESGNIDKVVKYKEEINRMGYAMLAPNINKSYKDFATTKDASGKQAIIYGLAAIKGLGEGVIDSIVAQRESRGEFKNFQDFVERNEGVDKKAYEAMIKSGCLDEFKIPRQMLFENVDPILEAARLSKKAKEELRESLFADDLSLQENTLKFPQLKEYPEYSKSQMLGHEKEFIGFYISGHPLDEYKDKLESIAHTTSAHFDECEDGSEILAIATLEKYDMKITKSGNKMHLLSLLDEAGSFELTAFDAYERVENKDEIKNNKPLAYKLKVRHEGDELKLSLIEAYSLEEAKSVKLKKNKITEDEIEANKELFALSHSVIKDIATAKTQLLLIAKITSFSIKTSKNGNEYAMINITDESGSGEYIAFSSLMPRLNEIKPDTLYGIAINPAKDANSKPSIQEILDSEQIANYQPKKLARPKSENSAYNANTPSSTEAKQTEIKITGEVCVELNLASLNHDIITQIHTLANSQKGDKKLVLSVLDKELGRRLIYRTDYNIPEELAKRIQKLA</sequence>
<dbReference type="Pfam" id="PF14579">
    <property type="entry name" value="HHH_6"/>
    <property type="match status" value="1"/>
</dbReference>
<evidence type="ECO:0000256" key="3">
    <source>
        <dbReference type="ARBA" id="ARBA00022679"/>
    </source>
</evidence>
<dbReference type="CDD" id="cd04485">
    <property type="entry name" value="DnaE_OBF"/>
    <property type="match status" value="1"/>
</dbReference>
<dbReference type="RefSeq" id="WP_302243813.1">
    <property type="nucleotide sequence ID" value="NZ_JAULJQ010000002.1"/>
</dbReference>
<dbReference type="InterPro" id="IPR041931">
    <property type="entry name" value="DNA_pol3_alpha_thumb_dom"/>
</dbReference>
<dbReference type="Pfam" id="PF07733">
    <property type="entry name" value="DNA_pol3_alpha"/>
    <property type="match status" value="1"/>
</dbReference>
<evidence type="ECO:0000259" key="9">
    <source>
        <dbReference type="SMART" id="SM00481"/>
    </source>
</evidence>
<dbReference type="Gene3D" id="1.10.10.1600">
    <property type="entry name" value="Bacterial DNA polymerase III alpha subunit, thumb domain"/>
    <property type="match status" value="1"/>
</dbReference>
<evidence type="ECO:0000256" key="5">
    <source>
        <dbReference type="ARBA" id="ARBA00022705"/>
    </source>
</evidence>
<dbReference type="GO" id="GO:0003887">
    <property type="term" value="F:DNA-directed DNA polymerase activity"/>
    <property type="evidence" value="ECO:0007669"/>
    <property type="project" value="UniProtKB-EC"/>
</dbReference>
<dbReference type="Pfam" id="PF02811">
    <property type="entry name" value="PHP"/>
    <property type="match status" value="1"/>
</dbReference>
<protein>
    <recommendedName>
        <fullName evidence="2">DNA polymerase III subunit alpha</fullName>
        <ecNumber evidence="1">2.7.7.7</ecNumber>
    </recommendedName>
</protein>
<evidence type="ECO:0000313" key="10">
    <source>
        <dbReference type="EMBL" id="MDO2409022.1"/>
    </source>
</evidence>
<reference evidence="10 11" key="1">
    <citation type="submission" date="2023-06" db="EMBL/GenBank/DDBJ databases">
        <title>Campylobacter magnum sp. nov., isolated from cecal contents of domestic pigs (Sus scrofa domesticus).</title>
        <authorList>
            <person name="Papic B."/>
            <person name="Gruntar I."/>
        </authorList>
    </citation>
    <scope>NUCLEOTIDE SEQUENCE [LARGE SCALE GENOMIC DNA]</scope>
    <source>
        <strain evidence="11">34484-21</strain>
    </source>
</reference>
<name>A0ABT8T636_9BACT</name>
<dbReference type="PANTHER" id="PTHR32294:SF0">
    <property type="entry name" value="DNA POLYMERASE III SUBUNIT ALPHA"/>
    <property type="match status" value="1"/>
</dbReference>
<evidence type="ECO:0000256" key="4">
    <source>
        <dbReference type="ARBA" id="ARBA00022695"/>
    </source>
</evidence>
<dbReference type="InterPro" id="IPR016195">
    <property type="entry name" value="Pol/histidinol_Pase-like"/>
</dbReference>
<feature type="region of interest" description="Disordered" evidence="8">
    <location>
        <begin position="1247"/>
        <end position="1268"/>
    </location>
</feature>
<organism evidence="10 11">
    <name type="scientific">Campylobacter magnus</name>
    <dbReference type="NCBI Taxonomy" id="3026462"/>
    <lineage>
        <taxon>Bacteria</taxon>
        <taxon>Pseudomonadati</taxon>
        <taxon>Campylobacterota</taxon>
        <taxon>Epsilonproteobacteria</taxon>
        <taxon>Campylobacterales</taxon>
        <taxon>Campylobacteraceae</taxon>
        <taxon>Campylobacter</taxon>
    </lineage>
</organism>
<keyword evidence="4 10" id="KW-0548">Nucleotidyltransferase</keyword>
<dbReference type="EC" id="2.7.7.7" evidence="1"/>
<comment type="catalytic activity">
    <reaction evidence="7">
        <text>DNA(n) + a 2'-deoxyribonucleoside 5'-triphosphate = DNA(n+1) + diphosphate</text>
        <dbReference type="Rhea" id="RHEA:22508"/>
        <dbReference type="Rhea" id="RHEA-COMP:17339"/>
        <dbReference type="Rhea" id="RHEA-COMP:17340"/>
        <dbReference type="ChEBI" id="CHEBI:33019"/>
        <dbReference type="ChEBI" id="CHEBI:61560"/>
        <dbReference type="ChEBI" id="CHEBI:173112"/>
        <dbReference type="EC" id="2.7.7.7"/>
    </reaction>
</comment>
<dbReference type="InterPro" id="IPR029460">
    <property type="entry name" value="DNAPol_HHH"/>
</dbReference>
<accession>A0ABT8T636</accession>
<gene>
    <name evidence="10" type="primary">dnaE</name>
    <name evidence="10" type="ORF">Q2362_02765</name>
</gene>
<feature type="compositionally biased region" description="Polar residues" evidence="8">
    <location>
        <begin position="1253"/>
        <end position="1267"/>
    </location>
</feature>
<dbReference type="EMBL" id="JAULJQ010000002">
    <property type="protein sequence ID" value="MDO2409022.1"/>
    <property type="molecule type" value="Genomic_DNA"/>
</dbReference>
<dbReference type="Pfam" id="PF17657">
    <property type="entry name" value="DNA_pol3_finger"/>
    <property type="match status" value="1"/>
</dbReference>
<keyword evidence="6" id="KW-0239">DNA-directed DNA polymerase</keyword>
<evidence type="ECO:0000256" key="7">
    <source>
        <dbReference type="ARBA" id="ARBA00049244"/>
    </source>
</evidence>
<evidence type="ECO:0000256" key="1">
    <source>
        <dbReference type="ARBA" id="ARBA00012417"/>
    </source>
</evidence>
<dbReference type="InterPro" id="IPR011708">
    <property type="entry name" value="DNA_pol3_alpha_NTPase_dom"/>
</dbReference>